<evidence type="ECO:0000256" key="2">
    <source>
        <dbReference type="ARBA" id="ARBA00023125"/>
    </source>
</evidence>
<sequence length="426" mass="48651">MEGRWMPDRALSTPLADSFERYLQDKGKGRGSDGGNYRRNAARELERFAKWAAGDRGDDDWTGIVPNDANDVDREPTFEDLDERVFREYARHLSGDRGLKQNTVQTYYRYISAWCGWCVNEGYLEAHYAQRASAMAPLPEDDGRKPGDQQAWTSEQRHALTRHVDERARDAIETYTTIPEDTDPLDRQRARYTALKTARDRAFVFVLAYTAVRVGELLRDPNDPRRRGVRWEDLSIDDGSMDVYRKKQQWDAASLPDPVIAPLRSYRKLMDPPTERWPVFPTFDQRTLATLVQDKLADRGERPDAIDERREECARDLLLALDEDVRPPSITTDGARSILQRLSEAAEIDIDHPKHDYLAPHGGRRGMGEVLVRAFGYTVAARYLDNSEEMVRERYSHIEAGELGDVATEALAEIDGSTTVASRVED</sequence>
<dbReference type="KEGG" id="hsu:HLASF_3023"/>
<keyword evidence="2 4" id="KW-0238">DNA-binding</keyword>
<geneLocation type="plasmid" evidence="7 8">
    <name>pM27-SA2-01</name>
</geneLocation>
<evidence type="ECO:0000259" key="5">
    <source>
        <dbReference type="PROSITE" id="PS51900"/>
    </source>
</evidence>
<gene>
    <name evidence="7" type="ORF">HLASA_3023</name>
    <name evidence="6" type="ORF">HLASF_3023</name>
</gene>
<dbReference type="HOGENOM" id="CLU_062981_0_0_2"/>
<dbReference type="EMBL" id="CP008875">
    <property type="protein sequence ID" value="AKH98649.1"/>
    <property type="molecule type" value="Genomic_DNA"/>
</dbReference>
<dbReference type="InterPro" id="IPR013762">
    <property type="entry name" value="Integrase-like_cat_sf"/>
</dbReference>
<evidence type="ECO:0000313" key="6">
    <source>
        <dbReference type="EMBL" id="AKH98649.1"/>
    </source>
</evidence>
<organism evidence="6 9">
    <name type="scientific">Halanaeroarchaeum sulfurireducens</name>
    <dbReference type="NCBI Taxonomy" id="1604004"/>
    <lineage>
        <taxon>Archaea</taxon>
        <taxon>Methanobacteriati</taxon>
        <taxon>Methanobacteriota</taxon>
        <taxon>Stenosarchaea group</taxon>
        <taxon>Halobacteria</taxon>
        <taxon>Halobacteriales</taxon>
        <taxon>Halobacteriaceae</taxon>
        <taxon>Halanaeroarchaeum</taxon>
    </lineage>
</organism>
<dbReference type="PANTHER" id="PTHR30349:SF41">
    <property type="entry name" value="INTEGRASE_RECOMBINASE PROTEIN MJ0367-RELATED"/>
    <property type="match status" value="1"/>
</dbReference>
<dbReference type="Proteomes" id="UP000069906">
    <property type="component" value="Plasmid pHSR2-01"/>
</dbReference>
<dbReference type="SUPFAM" id="SSF56349">
    <property type="entry name" value="DNA breaking-rejoining enzymes"/>
    <property type="match status" value="1"/>
</dbReference>
<accession>A0A0F7PGF9</accession>
<dbReference type="AlphaFoldDB" id="A0A0F7PGF9"/>
<dbReference type="Pfam" id="PF13102">
    <property type="entry name" value="Phage_int_SAM_5"/>
    <property type="match status" value="1"/>
</dbReference>
<keyword evidence="1" id="KW-0229">DNA integration</keyword>
<dbReference type="Gene3D" id="1.10.443.10">
    <property type="entry name" value="Intergrase catalytic core"/>
    <property type="match status" value="1"/>
</dbReference>
<dbReference type="PANTHER" id="PTHR30349">
    <property type="entry name" value="PHAGE INTEGRASE-RELATED"/>
    <property type="match status" value="1"/>
</dbReference>
<feature type="domain" description="Core-binding (CB)" evidence="5">
    <location>
        <begin position="10"/>
        <end position="119"/>
    </location>
</feature>
<dbReference type="PROSITE" id="PS51900">
    <property type="entry name" value="CB"/>
    <property type="match status" value="1"/>
</dbReference>
<dbReference type="GO" id="GO:0003677">
    <property type="term" value="F:DNA binding"/>
    <property type="evidence" value="ECO:0007669"/>
    <property type="project" value="UniProtKB-UniRule"/>
</dbReference>
<dbReference type="Proteomes" id="UP000060390">
    <property type="component" value="Plasmid pM27-SA2-01"/>
</dbReference>
<evidence type="ECO:0000313" key="8">
    <source>
        <dbReference type="Proteomes" id="UP000060390"/>
    </source>
</evidence>
<evidence type="ECO:0000313" key="7">
    <source>
        <dbReference type="EMBL" id="ALG83091.1"/>
    </source>
</evidence>
<geneLocation type="plasmid" evidence="6 9">
    <name>pHSR2-01</name>
</geneLocation>
<protein>
    <submittedName>
        <fullName evidence="6">Site-specific recombinase</fullName>
    </submittedName>
</protein>
<dbReference type="InterPro" id="IPR025269">
    <property type="entry name" value="SAM-like_dom"/>
</dbReference>
<keyword evidence="9" id="KW-1185">Reference proteome</keyword>
<dbReference type="KEGG" id="hsf:HLASA_3023"/>
<keyword evidence="3" id="KW-0233">DNA recombination</keyword>
<reference evidence="6 9" key="1">
    <citation type="submission" date="2014-06" db="EMBL/GenBank/DDBJ databases">
        <title>Secret life of haloarchaea: discovery of obligatory anaerobic haloarchaea growing by dissimilatory sulfur reduction.</title>
        <authorList>
            <person name="Sorokin D.Y."/>
            <person name="Kublanov I.V."/>
            <person name="Gavrilov S.N."/>
            <person name="Ferrer M."/>
            <person name="Golyshin P.N."/>
            <person name="Messina E."/>
            <person name="La Cono V."/>
            <person name="Yakimov M.M."/>
        </authorList>
    </citation>
    <scope>NUCLEOTIDE SEQUENCE [LARGE SCALE GENOMIC DNA]</scope>
    <source>
        <strain evidence="6 9">HSR2</strain>
        <plasmid evidence="6 9">pHSR2-01</plasmid>
    </source>
</reference>
<proteinExistence type="predicted"/>
<dbReference type="InterPro" id="IPR011010">
    <property type="entry name" value="DNA_brk_join_enz"/>
</dbReference>
<dbReference type="EMBL" id="CP011565">
    <property type="protein sequence ID" value="ALG83091.1"/>
    <property type="molecule type" value="Genomic_DNA"/>
</dbReference>
<dbReference type="GO" id="GO:0015074">
    <property type="term" value="P:DNA integration"/>
    <property type="evidence" value="ECO:0007669"/>
    <property type="project" value="UniProtKB-KW"/>
</dbReference>
<evidence type="ECO:0000256" key="1">
    <source>
        <dbReference type="ARBA" id="ARBA00022908"/>
    </source>
</evidence>
<dbReference type="InterPro" id="IPR010998">
    <property type="entry name" value="Integrase_recombinase_N"/>
</dbReference>
<dbReference type="GO" id="GO:0006310">
    <property type="term" value="P:DNA recombination"/>
    <property type="evidence" value="ECO:0007669"/>
    <property type="project" value="UniProtKB-KW"/>
</dbReference>
<evidence type="ECO:0000256" key="4">
    <source>
        <dbReference type="PROSITE-ProRule" id="PRU01248"/>
    </source>
</evidence>
<evidence type="ECO:0000256" key="3">
    <source>
        <dbReference type="ARBA" id="ARBA00023172"/>
    </source>
</evidence>
<dbReference type="InterPro" id="IPR044068">
    <property type="entry name" value="CB"/>
</dbReference>
<dbReference type="PATRIC" id="fig|1604004.4.peg.2292"/>
<name>A0A0F7PGF9_9EURY</name>
<evidence type="ECO:0000313" key="9">
    <source>
        <dbReference type="Proteomes" id="UP000069906"/>
    </source>
</evidence>
<keyword evidence="6" id="KW-0614">Plasmid</keyword>
<dbReference type="InterPro" id="IPR050090">
    <property type="entry name" value="Tyrosine_recombinase_XerCD"/>
</dbReference>
<dbReference type="Gene3D" id="1.10.150.130">
    <property type="match status" value="1"/>
</dbReference>
<reference evidence="7 8" key="3">
    <citation type="journal article" date="2016" name="Stand. Genomic Sci.">
        <title>Complete genome sequence of 'Halanaeroarchaeum sulfurireducens' M27-SA2, a sulfur-reducing and acetate-oxidizing haloarchaeon from the deep-sea hypersaline anoxic lake Medee.</title>
        <authorList>
            <person name="Messina E."/>
            <person name="Sorokin D.Y."/>
            <person name="Kublanov I.V."/>
            <person name="Toshchakov S."/>
            <person name="Lopatina A."/>
            <person name="Arcadi E."/>
            <person name="Smedile F."/>
            <person name="La Spada G."/>
            <person name="La Cono V."/>
            <person name="Yakimov M.M."/>
        </authorList>
    </citation>
    <scope>NUCLEOTIDE SEQUENCE [LARGE SCALE GENOMIC DNA]</scope>
    <source>
        <strain evidence="7 8">M27-SA2</strain>
        <plasmid evidence="8">Plasmid pM27-SA2-01</plasmid>
        <plasmid evidence="7">pM27-SA2-01</plasmid>
    </source>
</reference>
<reference evidence="8" key="2">
    <citation type="submission" date="2015-05" db="EMBL/GenBank/DDBJ databases">
        <title>Complete genome sequence of Halanaeroarchaeum sulfurireducens type strain M27-SA2, a sulfate-reducer haloarchaeon from marine anoxic lake Medee.</title>
        <authorList>
            <person name="Messina E."/>
            <person name="Kublanov I.V."/>
            <person name="Toshchakov S."/>
            <person name="Arcadi E."/>
            <person name="La Spada G."/>
            <person name="La Cono V."/>
            <person name="Yakimov M.M."/>
        </authorList>
    </citation>
    <scope>NUCLEOTIDE SEQUENCE [LARGE SCALE GENOMIC DNA]</scope>
    <source>
        <strain evidence="8">M27-SA2</strain>
        <plasmid evidence="8">Plasmid pM27-SA2-01</plasmid>
    </source>
</reference>